<reference evidence="1" key="2">
    <citation type="journal article" date="2015" name="Fish Shellfish Immunol.">
        <title>Early steps in the European eel (Anguilla anguilla)-Vibrio vulnificus interaction in the gills: Role of the RtxA13 toxin.</title>
        <authorList>
            <person name="Callol A."/>
            <person name="Pajuelo D."/>
            <person name="Ebbesson L."/>
            <person name="Teles M."/>
            <person name="MacKenzie S."/>
            <person name="Amaro C."/>
        </authorList>
    </citation>
    <scope>NUCLEOTIDE SEQUENCE</scope>
</reference>
<organism evidence="1">
    <name type="scientific">Anguilla anguilla</name>
    <name type="common">European freshwater eel</name>
    <name type="synonym">Muraena anguilla</name>
    <dbReference type="NCBI Taxonomy" id="7936"/>
    <lineage>
        <taxon>Eukaryota</taxon>
        <taxon>Metazoa</taxon>
        <taxon>Chordata</taxon>
        <taxon>Craniata</taxon>
        <taxon>Vertebrata</taxon>
        <taxon>Euteleostomi</taxon>
        <taxon>Actinopterygii</taxon>
        <taxon>Neopterygii</taxon>
        <taxon>Teleostei</taxon>
        <taxon>Anguilliformes</taxon>
        <taxon>Anguillidae</taxon>
        <taxon>Anguilla</taxon>
    </lineage>
</organism>
<reference evidence="1" key="1">
    <citation type="submission" date="2014-11" db="EMBL/GenBank/DDBJ databases">
        <authorList>
            <person name="Amaro Gonzalez C."/>
        </authorList>
    </citation>
    <scope>NUCLEOTIDE SEQUENCE</scope>
</reference>
<name>A0A0E9XE50_ANGAN</name>
<protein>
    <submittedName>
        <fullName evidence="1">Uncharacterized protein</fullName>
    </submittedName>
</protein>
<sequence length="62" mass="7326">MQVLYSNFFIDVLLHLTIKNELCKLLHCLKSIGQHSIRGQTWMLSNNCFVPWAIFMSFTEYT</sequence>
<evidence type="ECO:0000313" key="1">
    <source>
        <dbReference type="EMBL" id="JAH99958.1"/>
    </source>
</evidence>
<dbReference type="EMBL" id="GBXM01008619">
    <property type="protein sequence ID" value="JAH99958.1"/>
    <property type="molecule type" value="Transcribed_RNA"/>
</dbReference>
<dbReference type="AlphaFoldDB" id="A0A0E9XE50"/>
<proteinExistence type="predicted"/>
<accession>A0A0E9XE50</accession>